<dbReference type="Proteomes" id="UP000730481">
    <property type="component" value="Unassembled WGS sequence"/>
</dbReference>
<dbReference type="AlphaFoldDB" id="A0A9P5AIN0"/>
<sequence>MATQNLNGVIRERVEQVMTPITASITDCIDTIRRYQIRRYQKLVENTLQCLELLQLAHKNLSELKIILDELTKSCNSQVSALEESTAIYILPSFPKGGQKT</sequence>
<reference evidence="1" key="1">
    <citation type="journal article" date="2017" name="Mycologia">
        <title>Fusarium algeriense, sp. nov., a novel toxigenic crown rot pathogen of durum wheat from Algeria is nested in the Fusarium burgessii species complex.</title>
        <authorList>
            <person name="Laraba I."/>
            <person name="Keddad A."/>
            <person name="Boureghda H."/>
            <person name="Abdallah N."/>
            <person name="Vaughan M.M."/>
            <person name="Proctor R.H."/>
            <person name="Busman M."/>
            <person name="O'Donnell K."/>
        </authorList>
    </citation>
    <scope>NUCLEOTIDE SEQUENCE</scope>
    <source>
        <strain evidence="1">NRRL 25174</strain>
    </source>
</reference>
<proteinExistence type="predicted"/>
<gene>
    <name evidence="1" type="ORF">FBEOM_6914</name>
</gene>
<organism evidence="1 2">
    <name type="scientific">Fusarium beomiforme</name>
    <dbReference type="NCBI Taxonomy" id="44412"/>
    <lineage>
        <taxon>Eukaryota</taxon>
        <taxon>Fungi</taxon>
        <taxon>Dikarya</taxon>
        <taxon>Ascomycota</taxon>
        <taxon>Pezizomycotina</taxon>
        <taxon>Sordariomycetes</taxon>
        <taxon>Hypocreomycetidae</taxon>
        <taxon>Hypocreales</taxon>
        <taxon>Nectriaceae</taxon>
        <taxon>Fusarium</taxon>
        <taxon>Fusarium burgessii species complex</taxon>
    </lineage>
</organism>
<evidence type="ECO:0000313" key="2">
    <source>
        <dbReference type="Proteomes" id="UP000730481"/>
    </source>
</evidence>
<evidence type="ECO:0000313" key="1">
    <source>
        <dbReference type="EMBL" id="KAF4339169.1"/>
    </source>
</evidence>
<reference evidence="1" key="2">
    <citation type="submission" date="2020-02" db="EMBL/GenBank/DDBJ databases">
        <title>Identification and distribution of gene clusters putatively required for synthesis of sphingolipid metabolism inhibitors in phylogenetically diverse species of the filamentous fungus Fusarium.</title>
        <authorList>
            <person name="Kim H.-S."/>
            <person name="Busman M."/>
            <person name="Brown D.W."/>
            <person name="Divon H."/>
            <person name="Uhlig S."/>
            <person name="Proctor R.H."/>
        </authorList>
    </citation>
    <scope>NUCLEOTIDE SEQUENCE</scope>
    <source>
        <strain evidence="1">NRRL 25174</strain>
    </source>
</reference>
<name>A0A9P5AIN0_9HYPO</name>
<accession>A0A9P5AIN0</accession>
<dbReference type="EMBL" id="PVQB02000298">
    <property type="protein sequence ID" value="KAF4339169.1"/>
    <property type="molecule type" value="Genomic_DNA"/>
</dbReference>
<keyword evidence="2" id="KW-1185">Reference proteome</keyword>
<protein>
    <submittedName>
        <fullName evidence="1">Uncharacterized protein</fullName>
    </submittedName>
</protein>
<comment type="caution">
    <text evidence="1">The sequence shown here is derived from an EMBL/GenBank/DDBJ whole genome shotgun (WGS) entry which is preliminary data.</text>
</comment>